<evidence type="ECO:0000256" key="3">
    <source>
        <dbReference type="PIRSR" id="PIRSR001220-1"/>
    </source>
</evidence>
<dbReference type="PANTHER" id="PTHR11707">
    <property type="entry name" value="L-ASPARAGINASE"/>
    <property type="match status" value="1"/>
</dbReference>
<dbReference type="InterPro" id="IPR040919">
    <property type="entry name" value="Asparaginase_C"/>
</dbReference>
<dbReference type="EMBL" id="QDDR01000018">
    <property type="protein sequence ID" value="PVE45071.1"/>
    <property type="molecule type" value="Genomic_DNA"/>
</dbReference>
<dbReference type="OrthoDB" id="9788068at2"/>
<evidence type="ECO:0000256" key="2">
    <source>
        <dbReference type="ARBA" id="ARBA00022801"/>
    </source>
</evidence>
<dbReference type="PIRSF" id="PIRSF500176">
    <property type="entry name" value="L_ASNase"/>
    <property type="match status" value="1"/>
</dbReference>
<gene>
    <name evidence="6" type="ORF">DDE23_23150</name>
</gene>
<dbReference type="InterPro" id="IPR027474">
    <property type="entry name" value="L-asparaginase_N"/>
</dbReference>
<keyword evidence="7" id="KW-1185">Reference proteome</keyword>
<dbReference type="SFLD" id="SFLDS00057">
    <property type="entry name" value="Glutaminase/Asparaginase"/>
    <property type="match status" value="1"/>
</dbReference>
<dbReference type="GO" id="GO:0006528">
    <property type="term" value="P:asparagine metabolic process"/>
    <property type="evidence" value="ECO:0007669"/>
    <property type="project" value="InterPro"/>
</dbReference>
<evidence type="ECO:0000259" key="4">
    <source>
        <dbReference type="Pfam" id="PF00710"/>
    </source>
</evidence>
<dbReference type="SUPFAM" id="SSF53774">
    <property type="entry name" value="Glutaminase/Asparaginase"/>
    <property type="match status" value="1"/>
</dbReference>
<dbReference type="InterPro" id="IPR004550">
    <property type="entry name" value="AsnASE_II"/>
</dbReference>
<dbReference type="AlphaFoldDB" id="A0A2T7UK66"/>
<dbReference type="PANTHER" id="PTHR11707:SF28">
    <property type="entry name" value="60 KDA LYSOPHOSPHOLIPASE"/>
    <property type="match status" value="1"/>
</dbReference>
<dbReference type="GO" id="GO:0004067">
    <property type="term" value="F:asparaginase activity"/>
    <property type="evidence" value="ECO:0007669"/>
    <property type="project" value="UniProtKB-UniRule"/>
</dbReference>
<dbReference type="InterPro" id="IPR006034">
    <property type="entry name" value="Asparaginase/glutaminase-like"/>
</dbReference>
<dbReference type="Proteomes" id="UP000244810">
    <property type="component" value="Unassembled WGS sequence"/>
</dbReference>
<evidence type="ECO:0000313" key="7">
    <source>
        <dbReference type="Proteomes" id="UP000244810"/>
    </source>
</evidence>
<organism evidence="6 7">
    <name type="scientific">Pararhodobacter aggregans</name>
    <dbReference type="NCBI Taxonomy" id="404875"/>
    <lineage>
        <taxon>Bacteria</taxon>
        <taxon>Pseudomonadati</taxon>
        <taxon>Pseudomonadota</taxon>
        <taxon>Alphaproteobacteria</taxon>
        <taxon>Rhodobacterales</taxon>
        <taxon>Paracoccaceae</taxon>
        <taxon>Pararhodobacter</taxon>
    </lineage>
</organism>
<feature type="active site" description="O-isoaspartyl threonine intermediate" evidence="3">
    <location>
        <position position="13"/>
    </location>
</feature>
<feature type="domain" description="L-asparaginase N-terminal" evidence="4">
    <location>
        <begin position="4"/>
        <end position="190"/>
    </location>
</feature>
<comment type="similarity">
    <text evidence="1">Belongs to the asparaginase 1 family.</text>
</comment>
<dbReference type="Gene3D" id="3.40.50.40">
    <property type="match status" value="1"/>
</dbReference>
<evidence type="ECO:0000256" key="1">
    <source>
        <dbReference type="ARBA" id="ARBA00010518"/>
    </source>
</evidence>
<reference evidence="6 7" key="1">
    <citation type="journal article" date="2011" name="Syst. Appl. Microbiol.">
        <title>Defluviimonas denitrificans gen. nov., sp. nov., and Pararhodobacter aggregans gen. nov., sp. nov., non-phototrophic Rhodobacteraceae from the biofilter of a marine aquaculture.</title>
        <authorList>
            <person name="Foesel B.U."/>
            <person name="Drake H.L."/>
            <person name="Schramm A."/>
        </authorList>
    </citation>
    <scope>NUCLEOTIDE SEQUENCE [LARGE SCALE GENOMIC DNA]</scope>
    <source>
        <strain evidence="6 7">D1-19</strain>
    </source>
</reference>
<proteinExistence type="inferred from homology"/>
<dbReference type="SMART" id="SM00870">
    <property type="entry name" value="Asparaginase"/>
    <property type="match status" value="1"/>
</dbReference>
<dbReference type="InterPro" id="IPR027473">
    <property type="entry name" value="L-asparaginase_C"/>
</dbReference>
<accession>A0A2T7UK66</accession>
<sequence length="326" mass="33482">MTRRVVILGAGGTIAMAGAHAYDWVDYGDTGIINPVDEIVAGMDFGLPGVTLDLRSFRMLPSTGITPEDWLDLARTIDTLCHADAPAGIVVTHGTATMEDTAFFLHLTQRADVPVILTGAQRPPNTEGSDAAANMRHAIAVAASGTLPGGGYLVMDAQILPADRASKTANHALDAFEAPSSGPLGAVNADGSLTLFAAPLPRPQVFALPRAPLPRVGVVLSYPGAGGEVVEALTASGVAALISAGFPPGRPTPGERAAMQRAAGAGVLVVQSSRAPRGRVPLQRWNTEAGILSGGGLSPAKARILVMLALAEGMTPAEIQDLLLSW</sequence>
<dbReference type="PROSITE" id="PS51732">
    <property type="entry name" value="ASN_GLN_ASE_3"/>
    <property type="match status" value="1"/>
</dbReference>
<evidence type="ECO:0000313" key="6">
    <source>
        <dbReference type="EMBL" id="PVE45071.1"/>
    </source>
</evidence>
<dbReference type="InterPro" id="IPR037152">
    <property type="entry name" value="L-asparaginase_N_sf"/>
</dbReference>
<dbReference type="PIRSF" id="PIRSF001220">
    <property type="entry name" value="L-ASNase_gatD"/>
    <property type="match status" value="1"/>
</dbReference>
<protein>
    <submittedName>
        <fullName evidence="6">L-asparaginase</fullName>
    </submittedName>
</protein>
<dbReference type="Gene3D" id="3.40.50.1170">
    <property type="entry name" value="L-asparaginase, N-terminal domain"/>
    <property type="match status" value="1"/>
</dbReference>
<dbReference type="CDD" id="cd08964">
    <property type="entry name" value="L-asparaginase_II"/>
    <property type="match status" value="1"/>
</dbReference>
<dbReference type="InterPro" id="IPR036152">
    <property type="entry name" value="Asp/glu_Ase-like_sf"/>
</dbReference>
<evidence type="ECO:0000259" key="5">
    <source>
        <dbReference type="Pfam" id="PF17763"/>
    </source>
</evidence>
<name>A0A2T7UK66_9RHOB</name>
<feature type="domain" description="Asparaginase/glutaminase C-terminal" evidence="5">
    <location>
        <begin position="215"/>
        <end position="322"/>
    </location>
</feature>
<dbReference type="RefSeq" id="WP_107750930.1">
    <property type="nucleotide sequence ID" value="NZ_QBKF01000003.1"/>
</dbReference>
<dbReference type="Pfam" id="PF00710">
    <property type="entry name" value="Asparaginase"/>
    <property type="match status" value="1"/>
</dbReference>
<comment type="caution">
    <text evidence="6">The sequence shown here is derived from an EMBL/GenBank/DDBJ whole genome shotgun (WGS) entry which is preliminary data.</text>
</comment>
<dbReference type="Pfam" id="PF17763">
    <property type="entry name" value="Asparaginase_C"/>
    <property type="match status" value="1"/>
</dbReference>
<dbReference type="PRINTS" id="PR00139">
    <property type="entry name" value="ASNGLNASE"/>
</dbReference>
<keyword evidence="2" id="KW-0378">Hydrolase</keyword>